<dbReference type="EMBL" id="CP144103">
    <property type="protein sequence ID" value="WWC90043.1"/>
    <property type="molecule type" value="Genomic_DNA"/>
</dbReference>
<keyword evidence="3 6" id="KW-1133">Transmembrane helix</keyword>
<dbReference type="PANTHER" id="PTHR16201">
    <property type="entry name" value="SEVEN TRANSMEMBRANE PROTEIN 1-RELATED"/>
    <property type="match status" value="1"/>
</dbReference>
<feature type="region of interest" description="Disordered" evidence="5">
    <location>
        <begin position="259"/>
        <end position="313"/>
    </location>
</feature>
<dbReference type="GeneID" id="91095643"/>
<accession>A0AAX4JZU7</accession>
<sequence length="313" mass="34980">MQPNKTVETALATVGAILWILQGFPQIWKSYHTKSTKGVSPHMMIIWAISSLFFMVYGITRSLAIPSIIQVHFSFVVFSISWVQCLYYSHGYSLKKAIACGAIWTLACAGFEIGSIFGLWAAQDHGTEIPMVAYGYMSSVVCVIGLLPQYYEIYVQKEVVGLSYMFIFTDIVGGLFYIFALMFRPKLDISAMVIYVLTIGMMILILVLALILNPKAAKRRRLEGIEKPTTADDSTSATVIALPTEKVQGSSEVKEKFHNDEYHSDSEPECGPSTPTGMEPHHEVPILEFHPEAPQHHQELEELKYDSEAAQKV</sequence>
<evidence type="ECO:0000256" key="6">
    <source>
        <dbReference type="SAM" id="Phobius"/>
    </source>
</evidence>
<evidence type="ECO:0000256" key="2">
    <source>
        <dbReference type="ARBA" id="ARBA00022692"/>
    </source>
</evidence>
<evidence type="ECO:0000256" key="4">
    <source>
        <dbReference type="ARBA" id="ARBA00023136"/>
    </source>
</evidence>
<dbReference type="GO" id="GO:0016020">
    <property type="term" value="C:membrane"/>
    <property type="evidence" value="ECO:0007669"/>
    <property type="project" value="UniProtKB-SubCell"/>
</dbReference>
<protein>
    <recommendedName>
        <fullName evidence="9">Integral membrane protein</fullName>
    </recommendedName>
</protein>
<dbReference type="AlphaFoldDB" id="A0AAX4JZU7"/>
<organism evidence="7 8">
    <name type="scientific">Kwoniella dendrophila CBS 6074</name>
    <dbReference type="NCBI Taxonomy" id="1295534"/>
    <lineage>
        <taxon>Eukaryota</taxon>
        <taxon>Fungi</taxon>
        <taxon>Dikarya</taxon>
        <taxon>Basidiomycota</taxon>
        <taxon>Agaricomycotina</taxon>
        <taxon>Tremellomycetes</taxon>
        <taxon>Tremellales</taxon>
        <taxon>Cryptococcaceae</taxon>
        <taxon>Kwoniella</taxon>
    </lineage>
</organism>
<evidence type="ECO:0000256" key="3">
    <source>
        <dbReference type="ARBA" id="ARBA00022989"/>
    </source>
</evidence>
<evidence type="ECO:0000313" key="8">
    <source>
        <dbReference type="Proteomes" id="UP001355207"/>
    </source>
</evidence>
<gene>
    <name evidence="7" type="ORF">L201_004973</name>
</gene>
<keyword evidence="2 6" id="KW-0812">Transmembrane</keyword>
<dbReference type="Gene3D" id="1.20.1280.290">
    <property type="match status" value="2"/>
</dbReference>
<feature type="compositionally biased region" description="Basic and acidic residues" evidence="5">
    <location>
        <begin position="279"/>
        <end position="313"/>
    </location>
</feature>
<proteinExistence type="predicted"/>
<feature type="transmembrane region" description="Helical" evidence="6">
    <location>
        <begin position="159"/>
        <end position="183"/>
    </location>
</feature>
<feature type="transmembrane region" description="Helical" evidence="6">
    <location>
        <begin position="6"/>
        <end position="24"/>
    </location>
</feature>
<dbReference type="Proteomes" id="UP001355207">
    <property type="component" value="Chromosome 6"/>
</dbReference>
<dbReference type="InterPro" id="IPR006603">
    <property type="entry name" value="PQ-loop_rpt"/>
</dbReference>
<evidence type="ECO:0008006" key="9">
    <source>
        <dbReference type="Google" id="ProtNLM"/>
    </source>
</evidence>
<evidence type="ECO:0000256" key="1">
    <source>
        <dbReference type="ARBA" id="ARBA00004141"/>
    </source>
</evidence>
<dbReference type="InterPro" id="IPR051415">
    <property type="entry name" value="LAAT-1"/>
</dbReference>
<name>A0AAX4JZU7_9TREE</name>
<dbReference type="PANTHER" id="PTHR16201:SF37">
    <property type="entry name" value="PQ-LOOP REPEAT-CONTAINING PROTEIN"/>
    <property type="match status" value="1"/>
</dbReference>
<dbReference type="RefSeq" id="XP_066076806.1">
    <property type="nucleotide sequence ID" value="XM_066220709.1"/>
</dbReference>
<dbReference type="SMART" id="SM00679">
    <property type="entry name" value="CTNS"/>
    <property type="match status" value="2"/>
</dbReference>
<keyword evidence="8" id="KW-1185">Reference proteome</keyword>
<dbReference type="Pfam" id="PF04193">
    <property type="entry name" value="PQ-loop"/>
    <property type="match status" value="2"/>
</dbReference>
<evidence type="ECO:0000256" key="5">
    <source>
        <dbReference type="SAM" id="MobiDB-lite"/>
    </source>
</evidence>
<comment type="subcellular location">
    <subcellularLocation>
        <location evidence="1">Membrane</location>
        <topology evidence="1">Multi-pass membrane protein</topology>
    </subcellularLocation>
</comment>
<keyword evidence="4 6" id="KW-0472">Membrane</keyword>
<reference evidence="7 8" key="1">
    <citation type="submission" date="2024-01" db="EMBL/GenBank/DDBJ databases">
        <title>Comparative genomics of Cryptococcus and Kwoniella reveals pathogenesis evolution and contrasting modes of karyotype evolution via chromosome fusion or intercentromeric recombination.</title>
        <authorList>
            <person name="Coelho M.A."/>
            <person name="David-Palma M."/>
            <person name="Shea T."/>
            <person name="Bowers K."/>
            <person name="McGinley-Smith S."/>
            <person name="Mohammad A.W."/>
            <person name="Gnirke A."/>
            <person name="Yurkov A.M."/>
            <person name="Nowrousian M."/>
            <person name="Sun S."/>
            <person name="Cuomo C.A."/>
            <person name="Heitman J."/>
        </authorList>
    </citation>
    <scope>NUCLEOTIDE SEQUENCE [LARGE SCALE GENOMIC DNA]</scope>
    <source>
        <strain evidence="7 8">CBS 6074</strain>
    </source>
</reference>
<feature type="transmembrane region" description="Helical" evidence="6">
    <location>
        <begin position="189"/>
        <end position="212"/>
    </location>
</feature>
<evidence type="ECO:0000313" key="7">
    <source>
        <dbReference type="EMBL" id="WWC90043.1"/>
    </source>
</evidence>
<feature type="transmembrane region" description="Helical" evidence="6">
    <location>
        <begin position="129"/>
        <end position="147"/>
    </location>
</feature>
<feature type="transmembrane region" description="Helical" evidence="6">
    <location>
        <begin position="101"/>
        <end position="123"/>
    </location>
</feature>
<feature type="transmembrane region" description="Helical" evidence="6">
    <location>
        <begin position="45"/>
        <end position="65"/>
    </location>
</feature>